<dbReference type="EMBL" id="JAPZBU010000003">
    <property type="protein sequence ID" value="KAJ5414220.1"/>
    <property type="molecule type" value="Genomic_DNA"/>
</dbReference>
<dbReference type="RefSeq" id="XP_056494066.1">
    <property type="nucleotide sequence ID" value="XM_056625484.1"/>
</dbReference>
<dbReference type="Proteomes" id="UP001147747">
    <property type="component" value="Unassembled WGS sequence"/>
</dbReference>
<evidence type="ECO:0000313" key="2">
    <source>
        <dbReference type="Proteomes" id="UP001147747"/>
    </source>
</evidence>
<protein>
    <submittedName>
        <fullName evidence="1">Uncharacterized protein</fullName>
    </submittedName>
</protein>
<name>A0A9W9WB17_9EURO</name>
<gene>
    <name evidence="1" type="ORF">N7509_000847</name>
</gene>
<dbReference type="GeneID" id="81364464"/>
<keyword evidence="2" id="KW-1185">Reference proteome</keyword>
<dbReference type="AlphaFoldDB" id="A0A9W9WB17"/>
<accession>A0A9W9WB17</accession>
<proteinExistence type="predicted"/>
<reference evidence="1" key="1">
    <citation type="submission" date="2022-12" db="EMBL/GenBank/DDBJ databases">
        <authorList>
            <person name="Petersen C."/>
        </authorList>
    </citation>
    <scope>NUCLEOTIDE SEQUENCE</scope>
    <source>
        <strain evidence="1">IBT 29677</strain>
    </source>
</reference>
<evidence type="ECO:0000313" key="1">
    <source>
        <dbReference type="EMBL" id="KAJ5414220.1"/>
    </source>
</evidence>
<reference evidence="1" key="2">
    <citation type="journal article" date="2023" name="IMA Fungus">
        <title>Comparative genomic study of the Penicillium genus elucidates a diverse pangenome and 15 lateral gene transfer events.</title>
        <authorList>
            <person name="Petersen C."/>
            <person name="Sorensen T."/>
            <person name="Nielsen M.R."/>
            <person name="Sondergaard T.E."/>
            <person name="Sorensen J.L."/>
            <person name="Fitzpatrick D.A."/>
            <person name="Frisvad J.C."/>
            <person name="Nielsen K.L."/>
        </authorList>
    </citation>
    <scope>NUCLEOTIDE SEQUENCE</scope>
    <source>
        <strain evidence="1">IBT 29677</strain>
    </source>
</reference>
<sequence length="100" mass="10717">MLENRPPAQDAAVPLSKPNPLQTLLTDFHEDDCIVSTSSNQSDSYTIPLTAESTTFSESDMSMLNKSTGATSINPVPLAGVDSREMLGTEAITEIMQAEL</sequence>
<organism evidence="1 2">
    <name type="scientific">Penicillium cosmopolitanum</name>
    <dbReference type="NCBI Taxonomy" id="1131564"/>
    <lineage>
        <taxon>Eukaryota</taxon>
        <taxon>Fungi</taxon>
        <taxon>Dikarya</taxon>
        <taxon>Ascomycota</taxon>
        <taxon>Pezizomycotina</taxon>
        <taxon>Eurotiomycetes</taxon>
        <taxon>Eurotiomycetidae</taxon>
        <taxon>Eurotiales</taxon>
        <taxon>Aspergillaceae</taxon>
        <taxon>Penicillium</taxon>
    </lineage>
</organism>
<comment type="caution">
    <text evidence="1">The sequence shown here is derived from an EMBL/GenBank/DDBJ whole genome shotgun (WGS) entry which is preliminary data.</text>
</comment>